<proteinExistence type="predicted"/>
<dbReference type="RefSeq" id="WP_018387928.1">
    <property type="nucleotide sequence ID" value="NZ_FMTP01000009.1"/>
</dbReference>
<sequence>MYRFSYAEILGDSSAEGRDEERLALDHAIDLLTRAQANGPASPEAAQAVLYLQKLWGFLIRDLSDPHNELAETLRGNLISIGLWVIKEADQIVQERSSNFAGLIEVNRSIRDGLM</sequence>
<dbReference type="NCBIfam" id="NF009434">
    <property type="entry name" value="PRK12793.1"/>
    <property type="match status" value="1"/>
</dbReference>
<name>A0A1G4ULP4_9HYPH</name>
<keyword evidence="1" id="KW-0969">Cilium</keyword>
<evidence type="ECO:0000313" key="1">
    <source>
        <dbReference type="EMBL" id="SCW94603.1"/>
    </source>
</evidence>
<accession>A0A1G4ULP4</accession>
<evidence type="ECO:0000313" key="2">
    <source>
        <dbReference type="Proteomes" id="UP000198889"/>
    </source>
</evidence>
<protein>
    <submittedName>
        <fullName evidence="1">Flagellar protein FlaF</fullName>
    </submittedName>
</protein>
<organism evidence="1 2">
    <name type="scientific">Ancylobacter rudongensis</name>
    <dbReference type="NCBI Taxonomy" id="177413"/>
    <lineage>
        <taxon>Bacteria</taxon>
        <taxon>Pseudomonadati</taxon>
        <taxon>Pseudomonadota</taxon>
        <taxon>Alphaproteobacteria</taxon>
        <taxon>Hyphomicrobiales</taxon>
        <taxon>Xanthobacteraceae</taxon>
        <taxon>Ancylobacter</taxon>
    </lineage>
</organism>
<dbReference type="Pfam" id="PF07309">
    <property type="entry name" value="FlaF"/>
    <property type="match status" value="1"/>
</dbReference>
<reference evidence="2" key="1">
    <citation type="submission" date="2016-10" db="EMBL/GenBank/DDBJ databases">
        <authorList>
            <person name="Varghese N."/>
            <person name="Submissions S."/>
        </authorList>
    </citation>
    <scope>NUCLEOTIDE SEQUENCE [LARGE SCALE GENOMIC DNA]</scope>
    <source>
        <strain evidence="2">CGMCC 1.1761</strain>
    </source>
</reference>
<dbReference type="AlphaFoldDB" id="A0A1G4ULP4"/>
<dbReference type="EMBL" id="FMTP01000009">
    <property type="protein sequence ID" value="SCW94603.1"/>
    <property type="molecule type" value="Genomic_DNA"/>
</dbReference>
<keyword evidence="2" id="KW-1185">Reference proteome</keyword>
<dbReference type="InterPro" id="IPR010845">
    <property type="entry name" value="FlaF"/>
</dbReference>
<keyword evidence="1" id="KW-0966">Cell projection</keyword>
<dbReference type="STRING" id="177413.SAMN05660859_4113"/>
<keyword evidence="1" id="KW-0282">Flagellum</keyword>
<dbReference type="GO" id="GO:0044781">
    <property type="term" value="P:bacterial-type flagellum organization"/>
    <property type="evidence" value="ECO:0007669"/>
    <property type="project" value="InterPro"/>
</dbReference>
<gene>
    <name evidence="1" type="ORF">SAMN05660859_4113</name>
</gene>
<dbReference type="Proteomes" id="UP000198889">
    <property type="component" value="Unassembled WGS sequence"/>
</dbReference>